<protein>
    <recommendedName>
        <fullName evidence="5 8">Aldose 1-epimerase</fullName>
        <ecNumber evidence="4 8">5.1.3.3</ecNumber>
    </recommendedName>
</protein>
<organism evidence="12 13">
    <name type="scientific">Candidatus Faeciplasma avium</name>
    <dbReference type="NCBI Taxonomy" id="2840798"/>
    <lineage>
        <taxon>Bacteria</taxon>
        <taxon>Bacillati</taxon>
        <taxon>Bacillota</taxon>
        <taxon>Clostridia</taxon>
        <taxon>Eubacteriales</taxon>
        <taxon>Oscillospiraceae</taxon>
        <taxon>Oscillospiraceae incertae sedis</taxon>
        <taxon>Candidatus Faeciplasma</taxon>
    </lineage>
</organism>
<dbReference type="Pfam" id="PF01263">
    <property type="entry name" value="Aldose_epim"/>
    <property type="match status" value="1"/>
</dbReference>
<dbReference type="SUPFAM" id="SSF74650">
    <property type="entry name" value="Galactose mutarotase-like"/>
    <property type="match status" value="1"/>
</dbReference>
<dbReference type="InterPro" id="IPR018052">
    <property type="entry name" value="Ald1_epimerase_CS"/>
</dbReference>
<dbReference type="GO" id="GO:0005737">
    <property type="term" value="C:cytoplasm"/>
    <property type="evidence" value="ECO:0007669"/>
    <property type="project" value="TreeGrafter"/>
</dbReference>
<evidence type="ECO:0000256" key="11">
    <source>
        <dbReference type="PIRSR" id="PIRSR005096-3"/>
    </source>
</evidence>
<dbReference type="GO" id="GO:0006006">
    <property type="term" value="P:glucose metabolic process"/>
    <property type="evidence" value="ECO:0007669"/>
    <property type="project" value="TreeGrafter"/>
</dbReference>
<accession>A0A9D1T4Y7</accession>
<dbReference type="InterPro" id="IPR047215">
    <property type="entry name" value="Galactose_mutarotase-like"/>
</dbReference>
<feature type="active site" description="Proton acceptor" evidence="9">
    <location>
        <position position="310"/>
    </location>
</feature>
<evidence type="ECO:0000256" key="2">
    <source>
        <dbReference type="ARBA" id="ARBA00005028"/>
    </source>
</evidence>
<dbReference type="CDD" id="cd09019">
    <property type="entry name" value="galactose_mutarotase_like"/>
    <property type="match status" value="1"/>
</dbReference>
<dbReference type="EC" id="5.1.3.3" evidence="4 8"/>
<evidence type="ECO:0000256" key="9">
    <source>
        <dbReference type="PIRSR" id="PIRSR005096-1"/>
    </source>
</evidence>
<evidence type="ECO:0000313" key="12">
    <source>
        <dbReference type="EMBL" id="HIV10888.1"/>
    </source>
</evidence>
<dbReference type="InterPro" id="IPR008183">
    <property type="entry name" value="Aldose_1/G6P_1-epimerase"/>
</dbReference>
<evidence type="ECO:0000256" key="7">
    <source>
        <dbReference type="ARBA" id="ARBA00023277"/>
    </source>
</evidence>
<name>A0A9D1T4Y7_9FIRM</name>
<feature type="binding site" evidence="11">
    <location>
        <begin position="174"/>
        <end position="176"/>
    </location>
    <ligand>
        <name>beta-D-galactose</name>
        <dbReference type="ChEBI" id="CHEBI:27667"/>
    </ligand>
</feature>
<comment type="similarity">
    <text evidence="3 8">Belongs to the aldose epimerase family.</text>
</comment>
<feature type="binding site" evidence="10">
    <location>
        <position position="246"/>
    </location>
    <ligand>
        <name>beta-D-galactose</name>
        <dbReference type="ChEBI" id="CHEBI:27667"/>
    </ligand>
</feature>
<dbReference type="PANTHER" id="PTHR10091:SF0">
    <property type="entry name" value="GALACTOSE MUTAROTASE"/>
    <property type="match status" value="1"/>
</dbReference>
<dbReference type="AlphaFoldDB" id="A0A9D1T4Y7"/>
<feature type="binding site" evidence="11">
    <location>
        <begin position="78"/>
        <end position="79"/>
    </location>
    <ligand>
        <name>beta-D-galactose</name>
        <dbReference type="ChEBI" id="CHEBI:27667"/>
    </ligand>
</feature>
<dbReference type="PANTHER" id="PTHR10091">
    <property type="entry name" value="ALDOSE-1-EPIMERASE"/>
    <property type="match status" value="1"/>
</dbReference>
<comment type="pathway">
    <text evidence="2 8">Carbohydrate metabolism; hexose metabolism.</text>
</comment>
<evidence type="ECO:0000313" key="13">
    <source>
        <dbReference type="Proteomes" id="UP000823960"/>
    </source>
</evidence>
<evidence type="ECO:0000256" key="5">
    <source>
        <dbReference type="ARBA" id="ARBA00014165"/>
    </source>
</evidence>
<dbReference type="PIRSF" id="PIRSF005096">
    <property type="entry name" value="GALM"/>
    <property type="match status" value="1"/>
</dbReference>
<feature type="active site" description="Proton donor" evidence="9">
    <location>
        <position position="174"/>
    </location>
</feature>
<evidence type="ECO:0000256" key="10">
    <source>
        <dbReference type="PIRSR" id="PIRSR005096-2"/>
    </source>
</evidence>
<reference evidence="12" key="1">
    <citation type="submission" date="2020-10" db="EMBL/GenBank/DDBJ databases">
        <authorList>
            <person name="Gilroy R."/>
        </authorList>
    </citation>
    <scope>NUCLEOTIDE SEQUENCE</scope>
    <source>
        <strain evidence="12">1370</strain>
    </source>
</reference>
<dbReference type="GO" id="GO:0004034">
    <property type="term" value="F:aldose 1-epimerase activity"/>
    <property type="evidence" value="ECO:0007669"/>
    <property type="project" value="UniProtKB-EC"/>
</dbReference>
<dbReference type="GO" id="GO:0033499">
    <property type="term" value="P:galactose catabolic process via UDP-galactose, Leloir pathway"/>
    <property type="evidence" value="ECO:0007669"/>
    <property type="project" value="TreeGrafter"/>
</dbReference>
<dbReference type="InterPro" id="IPR014718">
    <property type="entry name" value="GH-type_carb-bd"/>
</dbReference>
<dbReference type="NCBIfam" id="NF008277">
    <property type="entry name" value="PRK11055.1"/>
    <property type="match status" value="1"/>
</dbReference>
<keyword evidence="6 8" id="KW-0413">Isomerase</keyword>
<evidence type="ECO:0000256" key="6">
    <source>
        <dbReference type="ARBA" id="ARBA00023235"/>
    </source>
</evidence>
<proteinExistence type="inferred from homology"/>
<comment type="catalytic activity">
    <reaction evidence="1 8">
        <text>alpha-D-glucose = beta-D-glucose</text>
        <dbReference type="Rhea" id="RHEA:10264"/>
        <dbReference type="ChEBI" id="CHEBI:15903"/>
        <dbReference type="ChEBI" id="CHEBI:17925"/>
        <dbReference type="EC" id="5.1.3.3"/>
    </reaction>
</comment>
<dbReference type="PROSITE" id="PS00545">
    <property type="entry name" value="ALDOSE_1_EPIMERASE"/>
    <property type="match status" value="1"/>
</dbReference>
<evidence type="ECO:0000256" key="4">
    <source>
        <dbReference type="ARBA" id="ARBA00013185"/>
    </source>
</evidence>
<evidence type="ECO:0000256" key="8">
    <source>
        <dbReference type="PIRNR" id="PIRNR005096"/>
    </source>
</evidence>
<dbReference type="Gene3D" id="2.70.98.10">
    <property type="match status" value="1"/>
</dbReference>
<evidence type="ECO:0000256" key="3">
    <source>
        <dbReference type="ARBA" id="ARBA00006206"/>
    </source>
</evidence>
<gene>
    <name evidence="12" type="ORF">IAD28_04255</name>
</gene>
<dbReference type="InterPro" id="IPR015443">
    <property type="entry name" value="Aldose_1-epimerase"/>
</dbReference>
<evidence type="ECO:0000256" key="1">
    <source>
        <dbReference type="ARBA" id="ARBA00001614"/>
    </source>
</evidence>
<sequence length="350" mass="39214">MERRCFGHLATGEEVGLYTLTNQSGAFVEIIELGGAIRSIVVPDKNGRLTDVALGYDSVEDYEKQGKYVGALIGRHGNRLEDAKVRIKKRVYHLAKNDGRNNLHGGNQGFDKKLWRSEIDGEKLRLYYTSPDMEEGFPGTLEVCVTYSFTDDNALVIDYRAKSDADTVCNLTNHCYFNLEGQGSGKIIWHSLKINASHFTVGNSECLPTGYVAKVEGTPLDFTSFKTIADRIYDKHEQLVFAGGYDHNYCPDGSGFREMAVLKALKSGIVMKVYSDLPGIQFYSGNFLDGKPPYGKGGVPIEKRTGLCLETQFYPNAMKYDNFEKPYLAAGEEYRHITVYSFGVEQPYER</sequence>
<comment type="caution">
    <text evidence="12">The sequence shown here is derived from an EMBL/GenBank/DDBJ whole genome shotgun (WGS) entry which is preliminary data.</text>
</comment>
<dbReference type="Proteomes" id="UP000823960">
    <property type="component" value="Unassembled WGS sequence"/>
</dbReference>
<dbReference type="InterPro" id="IPR011013">
    <property type="entry name" value="Gal_mutarotase_sf_dom"/>
</dbReference>
<reference evidence="12" key="2">
    <citation type="journal article" date="2021" name="PeerJ">
        <title>Extensive microbial diversity within the chicken gut microbiome revealed by metagenomics and culture.</title>
        <authorList>
            <person name="Gilroy R."/>
            <person name="Ravi A."/>
            <person name="Getino M."/>
            <person name="Pursley I."/>
            <person name="Horton D.L."/>
            <person name="Alikhan N.F."/>
            <person name="Baker D."/>
            <person name="Gharbi K."/>
            <person name="Hall N."/>
            <person name="Watson M."/>
            <person name="Adriaenssens E.M."/>
            <person name="Foster-Nyarko E."/>
            <person name="Jarju S."/>
            <person name="Secka A."/>
            <person name="Antonio M."/>
            <person name="Oren A."/>
            <person name="Chaudhuri R.R."/>
            <person name="La Ragione R."/>
            <person name="Hildebrand F."/>
            <person name="Pallen M.J."/>
        </authorList>
    </citation>
    <scope>NUCLEOTIDE SEQUENCE</scope>
    <source>
        <strain evidence="12">1370</strain>
    </source>
</reference>
<keyword evidence="7 8" id="KW-0119">Carbohydrate metabolism</keyword>
<dbReference type="EMBL" id="DVOL01000057">
    <property type="protein sequence ID" value="HIV10888.1"/>
    <property type="molecule type" value="Genomic_DNA"/>
</dbReference>
<dbReference type="GO" id="GO:0030246">
    <property type="term" value="F:carbohydrate binding"/>
    <property type="evidence" value="ECO:0007669"/>
    <property type="project" value="InterPro"/>
</dbReference>